<dbReference type="Gene3D" id="2.10.60.10">
    <property type="entry name" value="CD59"/>
    <property type="match status" value="2"/>
</dbReference>
<comment type="subcellular location">
    <subcellularLocation>
        <location evidence="1">Cell membrane</location>
    </subcellularLocation>
    <subcellularLocation>
        <location evidence="2">Secreted</location>
    </subcellularLocation>
</comment>
<comment type="caution">
    <text evidence="10">The sequence shown here is derived from an EMBL/GenBank/DDBJ whole genome shotgun (WGS) entry which is preliminary data.</text>
</comment>
<evidence type="ECO:0000256" key="4">
    <source>
        <dbReference type="ARBA" id="ARBA00022525"/>
    </source>
</evidence>
<evidence type="ECO:0000313" key="10">
    <source>
        <dbReference type="EMBL" id="ROK54809.1"/>
    </source>
</evidence>
<evidence type="ECO:0000256" key="3">
    <source>
        <dbReference type="ARBA" id="ARBA00022475"/>
    </source>
</evidence>
<dbReference type="EMBL" id="RJVU01056426">
    <property type="protein sequence ID" value="ROK54809.1"/>
    <property type="molecule type" value="Genomic_DNA"/>
</dbReference>
<dbReference type="Proteomes" id="UP000281406">
    <property type="component" value="Unassembled WGS sequence"/>
</dbReference>
<accession>A0A3N0Y080</accession>
<dbReference type="AlphaFoldDB" id="A0A3N0Y080"/>
<sequence length="203" mass="21220">MDLHLSVFLLFVLFTAGHSLNCYECFSSTGSCATQKLKTCPSGFSKCISSFAVTKVGDLSTKAIVKNCAPDCLSLSMNFGIVKTSVSCCNTDLCNVQDAPDPSATVPNGKTCYTCDDKSCSKVLSCTGSEDRCITATGNYGGQSAVVKGCVSKSICDAAALVPNVPTVEGIACCEGNLCNGAQSVTHSFLFLCCSLLSYFLLH</sequence>
<dbReference type="InterPro" id="IPR016054">
    <property type="entry name" value="LY6_UPA_recep-like"/>
</dbReference>
<dbReference type="InterPro" id="IPR045860">
    <property type="entry name" value="Snake_toxin-like_sf"/>
</dbReference>
<feature type="domain" description="UPAR/Ly6" evidence="9">
    <location>
        <begin position="20"/>
        <end position="107"/>
    </location>
</feature>
<evidence type="ECO:0000256" key="2">
    <source>
        <dbReference type="ARBA" id="ARBA00004613"/>
    </source>
</evidence>
<name>A0A3N0Y080_ANAGA</name>
<dbReference type="GO" id="GO:0005576">
    <property type="term" value="C:extracellular region"/>
    <property type="evidence" value="ECO:0007669"/>
    <property type="project" value="UniProtKB-SubCell"/>
</dbReference>
<feature type="chain" id="PRO_5017979197" evidence="8">
    <location>
        <begin position="20"/>
        <end position="203"/>
    </location>
</feature>
<dbReference type="OrthoDB" id="5945173at2759"/>
<dbReference type="SMART" id="SM00134">
    <property type="entry name" value="LU"/>
    <property type="match status" value="2"/>
</dbReference>
<evidence type="ECO:0000313" key="11">
    <source>
        <dbReference type="Proteomes" id="UP000281406"/>
    </source>
</evidence>
<dbReference type="GO" id="GO:0098552">
    <property type="term" value="C:side of membrane"/>
    <property type="evidence" value="ECO:0007669"/>
    <property type="project" value="UniProtKB-KW"/>
</dbReference>
<evidence type="ECO:0000256" key="1">
    <source>
        <dbReference type="ARBA" id="ARBA00004236"/>
    </source>
</evidence>
<evidence type="ECO:0000259" key="9">
    <source>
        <dbReference type="SMART" id="SM00134"/>
    </source>
</evidence>
<protein>
    <submittedName>
        <fullName evidence="10">Lymphocyte antigen 6E</fullName>
    </submittedName>
</protein>
<keyword evidence="4" id="KW-0964">Secreted</keyword>
<dbReference type="PANTHER" id="PTHR20914">
    <property type="entry name" value="LY6/PLAUR DOMAIN-CONTAINING PROTEIN 8"/>
    <property type="match status" value="1"/>
</dbReference>
<gene>
    <name evidence="10" type="ORF">DPX16_22892</name>
</gene>
<keyword evidence="11" id="KW-1185">Reference proteome</keyword>
<keyword evidence="3" id="KW-1003">Cell membrane</keyword>
<evidence type="ECO:0000256" key="8">
    <source>
        <dbReference type="SAM" id="SignalP"/>
    </source>
</evidence>
<keyword evidence="7" id="KW-0325">Glycoprotein</keyword>
<dbReference type="InterPro" id="IPR050918">
    <property type="entry name" value="CNF-like_PLA2_Inhibitor"/>
</dbReference>
<keyword evidence="6" id="KW-0472">Membrane</keyword>
<dbReference type="SUPFAM" id="SSF57302">
    <property type="entry name" value="Snake toxin-like"/>
    <property type="match status" value="2"/>
</dbReference>
<evidence type="ECO:0000256" key="5">
    <source>
        <dbReference type="ARBA" id="ARBA00022729"/>
    </source>
</evidence>
<reference evidence="10 11" key="1">
    <citation type="submission" date="2018-10" db="EMBL/GenBank/DDBJ databases">
        <title>Genome assembly for a Yunnan-Guizhou Plateau 3E fish, Anabarilius grahami (Regan), and its evolutionary and genetic applications.</title>
        <authorList>
            <person name="Jiang W."/>
        </authorList>
    </citation>
    <scope>NUCLEOTIDE SEQUENCE [LARGE SCALE GENOMIC DNA]</scope>
    <source>
        <strain evidence="10">AG-KIZ</strain>
        <tissue evidence="10">Muscle</tissue>
    </source>
</reference>
<feature type="domain" description="UPAR/Ly6" evidence="9">
    <location>
        <begin position="111"/>
        <end position="188"/>
    </location>
</feature>
<evidence type="ECO:0000256" key="6">
    <source>
        <dbReference type="ARBA" id="ARBA00023136"/>
    </source>
</evidence>
<dbReference type="Pfam" id="PF00087">
    <property type="entry name" value="Toxin_TOLIP"/>
    <property type="match status" value="2"/>
</dbReference>
<dbReference type="PANTHER" id="PTHR20914:SF24">
    <property type="entry name" value="LYMPHOCYTE ANTIGEN 6 FAMILY MEMBER M2-RELATED"/>
    <property type="match status" value="1"/>
</dbReference>
<organism evidence="10 11">
    <name type="scientific">Anabarilius grahami</name>
    <name type="common">Kanglang fish</name>
    <name type="synonym">Barilius grahami</name>
    <dbReference type="NCBI Taxonomy" id="495550"/>
    <lineage>
        <taxon>Eukaryota</taxon>
        <taxon>Metazoa</taxon>
        <taxon>Chordata</taxon>
        <taxon>Craniata</taxon>
        <taxon>Vertebrata</taxon>
        <taxon>Euteleostomi</taxon>
        <taxon>Actinopterygii</taxon>
        <taxon>Neopterygii</taxon>
        <taxon>Teleostei</taxon>
        <taxon>Ostariophysi</taxon>
        <taxon>Cypriniformes</taxon>
        <taxon>Xenocyprididae</taxon>
        <taxon>Xenocypridinae</taxon>
        <taxon>Xenocypridinae incertae sedis</taxon>
        <taxon>Anabarilius</taxon>
    </lineage>
</organism>
<feature type="signal peptide" evidence="8">
    <location>
        <begin position="1"/>
        <end position="19"/>
    </location>
</feature>
<keyword evidence="5 8" id="KW-0732">Signal</keyword>
<proteinExistence type="predicted"/>
<dbReference type="InterPro" id="IPR035076">
    <property type="entry name" value="Toxin/TOLIP"/>
</dbReference>
<evidence type="ECO:0000256" key="7">
    <source>
        <dbReference type="ARBA" id="ARBA00023180"/>
    </source>
</evidence>